<gene>
    <name evidence="1" type="ORF">FOT42_000435</name>
</gene>
<organism evidence="1 2">
    <name type="scientific">Flagellimonas hadalis</name>
    <dbReference type="NCBI Taxonomy" id="2597517"/>
    <lineage>
        <taxon>Bacteria</taxon>
        <taxon>Pseudomonadati</taxon>
        <taxon>Bacteroidota</taxon>
        <taxon>Flavobacteriia</taxon>
        <taxon>Flavobacteriales</taxon>
        <taxon>Flavobacteriaceae</taxon>
        <taxon>Flagellimonas</taxon>
    </lineage>
</organism>
<sequence length="897" mass="93874">MSYTQVGVGTQSPNESAQLDVVAGDRGVLLPRVQLTGRNDLTTISSGNVESLLVFNTATTSDMMPGYYYWHNNAWNRISIEGEGGSGNIETGLGLPNDGIDDPIAPTDGQIYIDTGTGDTYVYDESTDSWDIVTSHVVSPNIDNLIVEDANGLAYLSATVVNSLETLTSLAQDATAGTITYTDEDGNDTVLALNALVSDAETLTSLAQDATAGTITYTDEDGNDTVLDLNALVSDAETLTSLALNADGVNLDYVDEAGNTTQVNLGTLVAAQETLTVMIDNGDGTISYTDEDGVATDIDLNTIVSAAETLTTLVDNGDGTITYTDEDGVATDIDLTAAVAAVETLTTLADNGDGTITYTDEDGAATDINLNTIVAVAETLTTLADNGDGTITYTDEDGAATDIDLNTIVAVAETLTPLADNGDGTITYTDEDGAATDIDLNTIVAVAETLTTLADNGDGTITYTDEDGNDTVLDLNLMDIDNQDLSLSGVNLNITDGTGIDLTQKITLPMLAAGTNPNNGIFWDGTQWLYQRRVKTVNNIVPDSDGNVALPVGNVYTGPTTTTADIDVNEIGGTPNEGDIYIVNSSAADATQVGRTYIYDSDTSSWVEIDPFNAALYDPRYVNISGDTMTGDLDMGSSSITNLAAPVAGLDAVNKSYVDGFDITDLIVGNKVATVTEADGTSYDINETITTVSQDNTTGVITFTDEAGDSDDVVNSGELLNVVSEEPVNGNAVKVGADGGAYINPLVKEVYSAEYAGATLYADGTDNIGVLTSDNTGPTGNYMNYYEWSSGEATVQDYDVIFRFTLPNDFTNWGTIPIEIDFQAQGSATFSAAMFLEDGTPQGSISPASSANWTTASMSPTTMSAGQTAVIVLKMTSAANDGDQKVRIGDITLNYLK</sequence>
<dbReference type="AlphaFoldDB" id="A0A5N5ISD5"/>
<evidence type="ECO:0000313" key="1">
    <source>
        <dbReference type="EMBL" id="KAB5491451.1"/>
    </source>
</evidence>
<dbReference type="RefSeq" id="WP_151888607.1">
    <property type="nucleotide sequence ID" value="NZ_VNIK02000001.1"/>
</dbReference>
<dbReference type="Proteomes" id="UP000319204">
    <property type="component" value="Unassembled WGS sequence"/>
</dbReference>
<evidence type="ECO:0000313" key="2">
    <source>
        <dbReference type="Proteomes" id="UP000319204"/>
    </source>
</evidence>
<reference evidence="1" key="1">
    <citation type="submission" date="2019-10" db="EMBL/GenBank/DDBJ databases">
        <title>Muricauda hadale sp. nov., a piezophilic bacterium isolated from hadopelagic water of the Mariana Trench.</title>
        <authorList>
            <person name="Wei Y."/>
        </authorList>
    </citation>
    <scope>NUCLEOTIDE SEQUENCE [LARGE SCALE GENOMIC DNA]</scope>
    <source>
        <strain evidence="1">MT-229</strain>
    </source>
</reference>
<keyword evidence="2" id="KW-1185">Reference proteome</keyword>
<dbReference type="EMBL" id="VNIK02000001">
    <property type="protein sequence ID" value="KAB5491451.1"/>
    <property type="molecule type" value="Genomic_DNA"/>
</dbReference>
<comment type="caution">
    <text evidence="1">The sequence shown here is derived from an EMBL/GenBank/DDBJ whole genome shotgun (WGS) entry which is preliminary data.</text>
</comment>
<accession>A0A5N5ISD5</accession>
<dbReference type="OrthoDB" id="1247310at2"/>
<protein>
    <submittedName>
        <fullName evidence="1">Uncharacterized protein</fullName>
    </submittedName>
</protein>
<name>A0A5N5ISD5_9FLAO</name>
<proteinExistence type="predicted"/>